<sequence>MKGFTMKELNTAEIEIVSGAGIISDTASFVSGFAGDVIIDTVKLANDALNTRLISSVGQGFNAIGFGLGAVHNVADSLGYAAFKSVAAVGSLLGGDASRIEYHYEKEWGA</sequence>
<accession>A0A0G8B9A6</accession>
<dbReference type="Proteomes" id="UP000050489">
    <property type="component" value="Unassembled WGS sequence"/>
</dbReference>
<organism evidence="1 2">
    <name type="scientific">Serratia marcescens</name>
    <dbReference type="NCBI Taxonomy" id="615"/>
    <lineage>
        <taxon>Bacteria</taxon>
        <taxon>Pseudomonadati</taxon>
        <taxon>Pseudomonadota</taxon>
        <taxon>Gammaproteobacteria</taxon>
        <taxon>Enterobacterales</taxon>
        <taxon>Yersiniaceae</taxon>
        <taxon>Serratia</taxon>
    </lineage>
</organism>
<protein>
    <submittedName>
        <fullName evidence="1">Uncharacterized protein</fullName>
    </submittedName>
</protein>
<gene>
    <name evidence="1" type="ORF">AN695_0204135</name>
</gene>
<name>A0A0G8B9A6_SERMA</name>
<evidence type="ECO:0000313" key="1">
    <source>
        <dbReference type="EMBL" id="OCO82180.1"/>
    </source>
</evidence>
<evidence type="ECO:0000313" key="2">
    <source>
        <dbReference type="Proteomes" id="UP000050489"/>
    </source>
</evidence>
<dbReference type="EMBL" id="LJEX02000114">
    <property type="protein sequence ID" value="OCO82180.1"/>
    <property type="molecule type" value="Genomic_DNA"/>
</dbReference>
<reference evidence="2" key="1">
    <citation type="submission" date="2016-04" db="EMBL/GenBank/DDBJ databases">
        <authorList>
            <person name="Osei Sekyere J."/>
            <person name="Sivertsen A."/>
            <person name="Pedersen A.T."/>
            <person name="Sundsfjord A."/>
        </authorList>
    </citation>
    <scope>NUCLEOTIDE SEQUENCE [LARGE SCALE GENOMIC DNA]</scope>
    <source>
        <strain evidence="2">945174350</strain>
    </source>
</reference>
<proteinExistence type="predicted"/>
<comment type="caution">
    <text evidence="1">The sequence shown here is derived from an EMBL/GenBank/DDBJ whole genome shotgun (WGS) entry which is preliminary data.</text>
</comment>
<dbReference type="AlphaFoldDB" id="A0A0G8B9A6"/>